<dbReference type="AlphaFoldDB" id="A0A2S3ZEM6"/>
<comment type="caution">
    <text evidence="1">The sequence shown here is derived from an EMBL/GenBank/DDBJ whole genome shotgun (WGS) entry which is preliminary data.</text>
</comment>
<dbReference type="OrthoDB" id="4871333at2"/>
<evidence type="ECO:0000313" key="1">
    <source>
        <dbReference type="EMBL" id="POH64927.1"/>
    </source>
</evidence>
<dbReference type="InterPro" id="IPR021530">
    <property type="entry name" value="AllH-like"/>
</dbReference>
<organism evidence="1 2">
    <name type="scientific">Cryobacterium zongtaii</name>
    <dbReference type="NCBI Taxonomy" id="1259217"/>
    <lineage>
        <taxon>Bacteria</taxon>
        <taxon>Bacillati</taxon>
        <taxon>Actinomycetota</taxon>
        <taxon>Actinomycetes</taxon>
        <taxon>Micrococcales</taxon>
        <taxon>Microbacteriaceae</taxon>
        <taxon>Cryobacterium</taxon>
    </lineage>
</organism>
<accession>A0A2S3ZEM6</accession>
<evidence type="ECO:0008006" key="3">
    <source>
        <dbReference type="Google" id="ProtNLM"/>
    </source>
</evidence>
<evidence type="ECO:0000313" key="2">
    <source>
        <dbReference type="Proteomes" id="UP000237104"/>
    </source>
</evidence>
<reference evidence="1 2" key="1">
    <citation type="submission" date="2018-01" db="EMBL/GenBank/DDBJ databases">
        <title>Cryobacterium sp. nov., from glaciers in China.</title>
        <authorList>
            <person name="Liu Q."/>
            <person name="Xin Y.-H."/>
        </authorList>
    </citation>
    <scope>NUCLEOTIDE SEQUENCE [LARGE SCALE GENOMIC DNA]</scope>
    <source>
        <strain evidence="1 2">TMB1-8</strain>
    </source>
</reference>
<dbReference type="Proteomes" id="UP000237104">
    <property type="component" value="Unassembled WGS sequence"/>
</dbReference>
<name>A0A2S3ZEM6_9MICO</name>
<dbReference type="Pfam" id="PF11392">
    <property type="entry name" value="AllH"/>
    <property type="match status" value="1"/>
</dbReference>
<gene>
    <name evidence="1" type="ORF">C3B59_09410</name>
</gene>
<protein>
    <recommendedName>
        <fullName evidence="3">DUF2877 domain-containing protein</fullName>
    </recommendedName>
</protein>
<sequence>MNTGWAASASSDYAVSKASLVPSFDCDGTIHSVFATACNIAVGELLITVHDAQKQHTPTSVRVATVGATPWTPIVHVGDRASFRSGWLSFGSHLLDLRRVPIWAPGAPARFAPPAVARRLLDELIRVHGAPTARSSSALTFTLARDLAALRGILAGTASDPRTDDLDVVIGRLIGAGEGLTPTGDDVLVGLLAALTRGGQTAAATAIVSRTAESVLRNTHRTTDISAHYLRLATRGSFSEPLTNLVDSVITGSSVDDAHVRTREVLSVGASSGADALVGVLLGLEAALDFSDSKKAA</sequence>
<dbReference type="EMBL" id="PPXF01000044">
    <property type="protein sequence ID" value="POH64927.1"/>
    <property type="molecule type" value="Genomic_DNA"/>
</dbReference>
<proteinExistence type="predicted"/>